<feature type="domain" description="FAD-binding" evidence="5">
    <location>
        <begin position="11"/>
        <end position="257"/>
    </location>
</feature>
<evidence type="ECO:0000313" key="6">
    <source>
        <dbReference type="EMBL" id="GGJ28548.1"/>
    </source>
</evidence>
<dbReference type="InterPro" id="IPR050641">
    <property type="entry name" value="RIFMO-like"/>
</dbReference>
<protein>
    <submittedName>
        <fullName evidence="6">3-(3-hydroxyphenyl)propionate hydroxylase</fullName>
    </submittedName>
</protein>
<dbReference type="Pfam" id="PF01494">
    <property type="entry name" value="FAD_binding_3"/>
    <property type="match status" value="1"/>
</dbReference>
<dbReference type="NCBIfam" id="NF004832">
    <property type="entry name" value="PRK06184.1"/>
    <property type="match status" value="1"/>
</dbReference>
<dbReference type="Gene3D" id="3.40.30.120">
    <property type="match status" value="1"/>
</dbReference>
<comment type="similarity">
    <text evidence="2">Belongs to the PheA/TfdB FAD monooxygenase family.</text>
</comment>
<reference evidence="6" key="1">
    <citation type="journal article" date="2014" name="Int. J. Syst. Evol. Microbiol.">
        <title>Complete genome sequence of Corynebacterium casei LMG S-19264T (=DSM 44701T), isolated from a smear-ripened cheese.</title>
        <authorList>
            <consortium name="US DOE Joint Genome Institute (JGI-PGF)"/>
            <person name="Walter F."/>
            <person name="Albersmeier A."/>
            <person name="Kalinowski J."/>
            <person name="Ruckert C."/>
        </authorList>
    </citation>
    <scope>NUCLEOTIDE SEQUENCE</scope>
    <source>
        <strain evidence="6">JCM 3086</strain>
    </source>
</reference>
<reference evidence="6" key="2">
    <citation type="submission" date="2020-09" db="EMBL/GenBank/DDBJ databases">
        <authorList>
            <person name="Sun Q."/>
            <person name="Ohkuma M."/>
        </authorList>
    </citation>
    <scope>NUCLEOTIDE SEQUENCE</scope>
    <source>
        <strain evidence="6">JCM 3086</strain>
    </source>
</reference>
<dbReference type="AlphaFoldDB" id="A0A917KT21"/>
<evidence type="ECO:0000256" key="1">
    <source>
        <dbReference type="ARBA" id="ARBA00001974"/>
    </source>
</evidence>
<dbReference type="Gene3D" id="3.50.50.60">
    <property type="entry name" value="FAD/NAD(P)-binding domain"/>
    <property type="match status" value="2"/>
</dbReference>
<dbReference type="InterPro" id="IPR036188">
    <property type="entry name" value="FAD/NAD-bd_sf"/>
</dbReference>
<comment type="cofactor">
    <cofactor evidence="1">
        <name>FAD</name>
        <dbReference type="ChEBI" id="CHEBI:57692"/>
    </cofactor>
</comment>
<dbReference type="PANTHER" id="PTHR43004:SF19">
    <property type="entry name" value="BINDING MONOOXYGENASE, PUTATIVE (JCVI)-RELATED"/>
    <property type="match status" value="1"/>
</dbReference>
<keyword evidence="7" id="KW-1185">Reference proteome</keyword>
<comment type="caution">
    <text evidence="6">The sequence shown here is derived from an EMBL/GenBank/DDBJ whole genome shotgun (WGS) entry which is preliminary data.</text>
</comment>
<dbReference type="GO" id="GO:0071949">
    <property type="term" value="F:FAD binding"/>
    <property type="evidence" value="ECO:0007669"/>
    <property type="project" value="InterPro"/>
</dbReference>
<name>A0A917KT21_9ACTN</name>
<accession>A0A917KT21</accession>
<dbReference type="InterPro" id="IPR036249">
    <property type="entry name" value="Thioredoxin-like_sf"/>
</dbReference>
<evidence type="ECO:0000313" key="7">
    <source>
        <dbReference type="Proteomes" id="UP000657574"/>
    </source>
</evidence>
<dbReference type="SUPFAM" id="SSF51905">
    <property type="entry name" value="FAD/NAD(P)-binding domain"/>
    <property type="match status" value="1"/>
</dbReference>
<dbReference type="PRINTS" id="PR00420">
    <property type="entry name" value="RNGMNOXGNASE"/>
</dbReference>
<sequence>MVPGAPEPTASTPYPRTVLLPQWRVEEVLRERLGELGVMVEYGSELFGLKQEGDRVQASLRTASGSESDSFSYAIGCDGASSTVRRLLEIGFLGQTDETVRMLTADVELSGLDRDFWHWWPSADGRLLALCPLAATDTFQLQVGVAADTAGELPLKEIQALVEERSGRADIRIRRVVWQSVWRFNVRMVDRYRAERVFLAGDSAHVHSPAGGLGMNTGIQDAYNLGWKIAHVLHGAPEALLDTYEQERLPIAADVLNLSSELIAGRVKGVVPGEGQGSDTLQLKVHYPVSELNGSLRGEHVFVQAGDRAPDSLLCGPDGAAVRLFDLFRGTHTSALAFGPRSSKVADALARRFPYCLKSFTLCPAASPTTVPSTSHFTDGEGHARQDYSIDGDTLLVIRPDGYVGLRATEPSEAEALRYLRRFLPEEHAAR</sequence>
<keyword evidence="3" id="KW-0285">Flavoprotein</keyword>
<dbReference type="PANTHER" id="PTHR43004">
    <property type="entry name" value="TRK SYSTEM POTASSIUM UPTAKE PROTEIN"/>
    <property type="match status" value="1"/>
</dbReference>
<dbReference type="GO" id="GO:0016709">
    <property type="term" value="F:oxidoreductase activity, acting on paired donors, with incorporation or reduction of molecular oxygen, NAD(P)H as one donor, and incorporation of one atom of oxygen"/>
    <property type="evidence" value="ECO:0007669"/>
    <property type="project" value="UniProtKB-ARBA"/>
</dbReference>
<dbReference type="Proteomes" id="UP000657574">
    <property type="component" value="Unassembled WGS sequence"/>
</dbReference>
<gene>
    <name evidence="6" type="primary">mhpA</name>
    <name evidence="6" type="ORF">GCM10010121_044870</name>
</gene>
<dbReference type="InterPro" id="IPR002938">
    <property type="entry name" value="FAD-bd"/>
</dbReference>
<keyword evidence="4" id="KW-0274">FAD</keyword>
<evidence type="ECO:0000259" key="5">
    <source>
        <dbReference type="Pfam" id="PF01494"/>
    </source>
</evidence>
<dbReference type="EMBL" id="BMQA01000014">
    <property type="protein sequence ID" value="GGJ28548.1"/>
    <property type="molecule type" value="Genomic_DNA"/>
</dbReference>
<evidence type="ECO:0000256" key="4">
    <source>
        <dbReference type="ARBA" id="ARBA00022827"/>
    </source>
</evidence>
<evidence type="ECO:0000256" key="2">
    <source>
        <dbReference type="ARBA" id="ARBA00007801"/>
    </source>
</evidence>
<organism evidence="6 7">
    <name type="scientific">Streptomyces brasiliensis</name>
    <dbReference type="NCBI Taxonomy" id="1954"/>
    <lineage>
        <taxon>Bacteria</taxon>
        <taxon>Bacillati</taxon>
        <taxon>Actinomycetota</taxon>
        <taxon>Actinomycetes</taxon>
        <taxon>Kitasatosporales</taxon>
        <taxon>Streptomycetaceae</taxon>
        <taxon>Streptomyces</taxon>
    </lineage>
</organism>
<evidence type="ECO:0000256" key="3">
    <source>
        <dbReference type="ARBA" id="ARBA00022630"/>
    </source>
</evidence>
<proteinExistence type="inferred from homology"/>
<dbReference type="SUPFAM" id="SSF52833">
    <property type="entry name" value="Thioredoxin-like"/>
    <property type="match status" value="1"/>
</dbReference>